<dbReference type="STRING" id="391937.NA2_00250"/>
<dbReference type="InterPro" id="IPR002744">
    <property type="entry name" value="MIP18-like"/>
</dbReference>
<dbReference type="InterPro" id="IPR052339">
    <property type="entry name" value="Fe-S_Maturation_MIP18"/>
</dbReference>
<dbReference type="PANTHER" id="PTHR42831:SF3">
    <property type="entry name" value="1,2-PHENYLACETYL-COA EPOXIDASE, SUBUNIT D-RELATED"/>
    <property type="match status" value="1"/>
</dbReference>
<dbReference type="eggNOG" id="COG2151">
    <property type="taxonomic scope" value="Bacteria"/>
</dbReference>
<evidence type="ECO:0000259" key="2">
    <source>
        <dbReference type="Pfam" id="PF23451"/>
    </source>
</evidence>
<dbReference type="EMBL" id="AMRM01000001">
    <property type="protein sequence ID" value="EKF20762.1"/>
    <property type="molecule type" value="Genomic_DNA"/>
</dbReference>
<evidence type="ECO:0000313" key="4">
    <source>
        <dbReference type="Proteomes" id="UP000006786"/>
    </source>
</evidence>
<sequence>MSGRVEKVVPLRTPLWPAGHLPLKGGERLSGRSEGGISANLRRQRAYRAAASVVDPEIPAVTIEDLGILRGVEMEGDVAVARVTPTYTGCPAVLAIELAVEAALREAGFEPRVERVIAPAWTTDWISEEGREKLRAYGIAPPAKASNSIRALFGETEVTCPRCGSPETARVSEFGSTACKALYRCESCHEPFDYFKCI</sequence>
<evidence type="ECO:0000259" key="1">
    <source>
        <dbReference type="Pfam" id="PF01883"/>
    </source>
</evidence>
<dbReference type="Gene3D" id="3.30.300.130">
    <property type="entry name" value="Fe-S cluster assembly (FSCA)"/>
    <property type="match status" value="1"/>
</dbReference>
<evidence type="ECO:0000313" key="3">
    <source>
        <dbReference type="EMBL" id="EKF20762.1"/>
    </source>
</evidence>
<gene>
    <name evidence="3" type="ORF">NA2_00250</name>
</gene>
<proteinExistence type="predicted"/>
<dbReference type="InterPro" id="IPR034904">
    <property type="entry name" value="FSCA_dom_sf"/>
</dbReference>
<dbReference type="InterPro" id="IPR011883">
    <property type="entry name" value="PaaD-like"/>
</dbReference>
<feature type="domain" description="PaaD zinc beta ribbon" evidence="2">
    <location>
        <begin position="149"/>
        <end position="196"/>
    </location>
</feature>
<dbReference type="NCBIfam" id="TIGR02159">
    <property type="entry name" value="PA_CoA_Oxy4"/>
    <property type="match status" value="1"/>
</dbReference>
<comment type="caution">
    <text evidence="3">The sequence shown here is derived from an EMBL/GenBank/DDBJ whole genome shotgun (WGS) entry which is preliminary data.</text>
</comment>
<organism evidence="3 4">
    <name type="scientific">Nitratireductor pacificus pht-3B</name>
    <dbReference type="NCBI Taxonomy" id="391937"/>
    <lineage>
        <taxon>Bacteria</taxon>
        <taxon>Pseudomonadati</taxon>
        <taxon>Pseudomonadota</taxon>
        <taxon>Alphaproteobacteria</taxon>
        <taxon>Hyphomicrobiales</taxon>
        <taxon>Phyllobacteriaceae</taxon>
        <taxon>Nitratireductor</taxon>
    </lineage>
</organism>
<name>K2MTQ1_9HYPH</name>
<dbReference type="AlphaFoldDB" id="K2MTQ1"/>
<dbReference type="SUPFAM" id="SSF117916">
    <property type="entry name" value="Fe-S cluster assembly (FSCA) domain-like"/>
    <property type="match status" value="1"/>
</dbReference>
<reference evidence="3 4" key="1">
    <citation type="journal article" date="2012" name="J. Bacteriol.">
        <title>Genome Sequence of Nitratireductor pacificus Type Strain pht-3B.</title>
        <authorList>
            <person name="Lai Q."/>
            <person name="Li G."/>
            <person name="Shao Z."/>
        </authorList>
    </citation>
    <scope>NUCLEOTIDE SEQUENCE [LARGE SCALE GENOMIC DNA]</scope>
    <source>
        <strain evidence="4">pht-3B</strain>
    </source>
</reference>
<dbReference type="Pfam" id="PF23451">
    <property type="entry name" value="Zn_ribbon_PaaD"/>
    <property type="match status" value="1"/>
</dbReference>
<dbReference type="Proteomes" id="UP000006786">
    <property type="component" value="Unassembled WGS sequence"/>
</dbReference>
<dbReference type="InterPro" id="IPR056572">
    <property type="entry name" value="Zn_ribbon_PaaD"/>
</dbReference>
<feature type="domain" description="MIP18 family-like" evidence="1">
    <location>
        <begin position="47"/>
        <end position="113"/>
    </location>
</feature>
<protein>
    <submittedName>
        <fullName evidence="3">Phenylacetic acid degradation protein</fullName>
    </submittedName>
</protein>
<dbReference type="PATRIC" id="fig|391937.3.peg.50"/>
<keyword evidence="4" id="KW-1185">Reference proteome</keyword>
<dbReference type="PANTHER" id="PTHR42831">
    <property type="entry name" value="FE-S PROTEIN MATURATION AUXILIARY FACTOR YITW"/>
    <property type="match status" value="1"/>
</dbReference>
<dbReference type="Pfam" id="PF01883">
    <property type="entry name" value="FeS_assembly_P"/>
    <property type="match status" value="1"/>
</dbReference>
<accession>K2MTQ1</accession>